<dbReference type="Pfam" id="PF00326">
    <property type="entry name" value="Peptidase_S9"/>
    <property type="match status" value="1"/>
</dbReference>
<evidence type="ECO:0000259" key="1">
    <source>
        <dbReference type="Pfam" id="PF00326"/>
    </source>
</evidence>
<feature type="non-terminal residue" evidence="2">
    <location>
        <position position="1"/>
    </location>
</feature>
<dbReference type="Gene3D" id="3.40.50.1820">
    <property type="entry name" value="alpha/beta hydrolase"/>
    <property type="match status" value="1"/>
</dbReference>
<dbReference type="AlphaFoldDB" id="A0AB37XNV8"/>
<evidence type="ECO:0000313" key="2">
    <source>
        <dbReference type="EMBL" id="RZI00240.1"/>
    </source>
</evidence>
<dbReference type="InterPro" id="IPR029058">
    <property type="entry name" value="AB_hydrolase_fold"/>
</dbReference>
<sequence length="75" mass="8660">QEIPNINENSPQILIVHGWKDQQVGIHNAYYLADKLELKGATHETFYKMAEGNVPRQTALVETLTYIKEFMNQVE</sequence>
<reference evidence="2 3" key="1">
    <citation type="submission" date="2018-11" db="EMBL/GenBank/DDBJ databases">
        <title>Genomic profiling of Staphylococcus species from a Poultry farm system in KwaZulu-Natal, South Africa.</title>
        <authorList>
            <person name="Amoako D.G."/>
            <person name="Somboro A.M."/>
            <person name="Abia A.L.K."/>
            <person name="Bester L.A."/>
            <person name="Essack S.Y."/>
        </authorList>
    </citation>
    <scope>NUCLEOTIDE SEQUENCE [LARGE SCALE GENOMIC DNA]</scope>
    <source>
        <strain evidence="2 3">SA12</strain>
    </source>
</reference>
<feature type="domain" description="Peptidase S9 prolyl oligopeptidase catalytic" evidence="1">
    <location>
        <begin position="7"/>
        <end position="71"/>
    </location>
</feature>
<dbReference type="SUPFAM" id="SSF53474">
    <property type="entry name" value="alpha/beta-Hydrolases"/>
    <property type="match status" value="1"/>
</dbReference>
<comment type="caution">
    <text evidence="2">The sequence shown here is derived from an EMBL/GenBank/DDBJ whole genome shotgun (WGS) entry which is preliminary data.</text>
</comment>
<dbReference type="InterPro" id="IPR001375">
    <property type="entry name" value="Peptidase_S9_cat"/>
</dbReference>
<dbReference type="GO" id="GO:0006508">
    <property type="term" value="P:proteolysis"/>
    <property type="evidence" value="ECO:0007669"/>
    <property type="project" value="InterPro"/>
</dbReference>
<dbReference type="Proteomes" id="UP000294017">
    <property type="component" value="Unassembled WGS sequence"/>
</dbReference>
<evidence type="ECO:0000313" key="3">
    <source>
        <dbReference type="Proteomes" id="UP000294017"/>
    </source>
</evidence>
<gene>
    <name evidence="2" type="ORF">EIH03_17130</name>
</gene>
<protein>
    <submittedName>
        <fullName evidence="2">S9 family peptidase</fullName>
    </submittedName>
</protein>
<accession>A0AB37XNV8</accession>
<dbReference type="RefSeq" id="WP_165380453.1">
    <property type="nucleotide sequence ID" value="NZ_RQTF01000704.1"/>
</dbReference>
<name>A0AB37XNV8_STAAU</name>
<proteinExistence type="predicted"/>
<dbReference type="EMBL" id="RQTF01000704">
    <property type="protein sequence ID" value="RZI00240.1"/>
    <property type="molecule type" value="Genomic_DNA"/>
</dbReference>
<dbReference type="GO" id="GO:0008236">
    <property type="term" value="F:serine-type peptidase activity"/>
    <property type="evidence" value="ECO:0007669"/>
    <property type="project" value="InterPro"/>
</dbReference>
<organism evidence="2 3">
    <name type="scientific">Staphylococcus aureus</name>
    <dbReference type="NCBI Taxonomy" id="1280"/>
    <lineage>
        <taxon>Bacteria</taxon>
        <taxon>Bacillati</taxon>
        <taxon>Bacillota</taxon>
        <taxon>Bacilli</taxon>
        <taxon>Bacillales</taxon>
        <taxon>Staphylococcaceae</taxon>
        <taxon>Staphylococcus</taxon>
    </lineage>
</organism>